<feature type="transmembrane region" description="Helical" evidence="1">
    <location>
        <begin position="114"/>
        <end position="143"/>
    </location>
</feature>
<protein>
    <submittedName>
        <fullName evidence="2">Uncharacterized protein</fullName>
    </submittedName>
</protein>
<keyword evidence="1" id="KW-1133">Transmembrane helix</keyword>
<dbReference type="EMBL" id="MECQ01000003">
    <property type="protein sequence ID" value="ODV53782.1"/>
    <property type="molecule type" value="Genomic_DNA"/>
</dbReference>
<comment type="caution">
    <text evidence="2">The sequence shown here is derived from an EMBL/GenBank/DDBJ whole genome shotgun (WGS) entry which is preliminary data.</text>
</comment>
<accession>A0A1E4QZZ9</accession>
<name>A0A1E4QZZ9_9BACI</name>
<feature type="transmembrane region" description="Helical" evidence="1">
    <location>
        <begin position="228"/>
        <end position="248"/>
    </location>
</feature>
<dbReference type="Pfam" id="PF22564">
    <property type="entry name" value="HAAS"/>
    <property type="match status" value="1"/>
</dbReference>
<feature type="transmembrane region" description="Helical" evidence="1">
    <location>
        <begin position="306"/>
        <end position="327"/>
    </location>
</feature>
<keyword evidence="1" id="KW-0472">Membrane</keyword>
<gene>
    <name evidence="2" type="ORF">BG258_20610</name>
</gene>
<reference evidence="2 3" key="1">
    <citation type="submission" date="2016-09" db="EMBL/GenBank/DDBJ databases">
        <title>Draft genome sequence of the soil isolate, Lysinibacillus fusiformis M5, a potential hypoxanthine producer.</title>
        <authorList>
            <person name="Gallegos-Monterrosa R."/>
            <person name="Maroti G."/>
            <person name="Balint B."/>
            <person name="Kovacs A.T."/>
        </authorList>
    </citation>
    <scope>NUCLEOTIDE SEQUENCE [LARGE SCALE GENOMIC DNA]</scope>
    <source>
        <strain evidence="2 3">M5</strain>
    </source>
</reference>
<feature type="transmembrane region" description="Helical" evidence="1">
    <location>
        <begin position="178"/>
        <end position="199"/>
    </location>
</feature>
<dbReference type="Proteomes" id="UP000094784">
    <property type="component" value="Unassembled WGS sequence"/>
</dbReference>
<dbReference type="AlphaFoldDB" id="A0A1E4QZZ9"/>
<dbReference type="RefSeq" id="WP_069483165.1">
    <property type="nucleotide sequence ID" value="NZ_KV766182.1"/>
</dbReference>
<organism evidence="2 3">
    <name type="scientific">Lysinibacillus fusiformis</name>
    <dbReference type="NCBI Taxonomy" id="28031"/>
    <lineage>
        <taxon>Bacteria</taxon>
        <taxon>Bacillati</taxon>
        <taxon>Bacillota</taxon>
        <taxon>Bacilli</taxon>
        <taxon>Bacillales</taxon>
        <taxon>Bacillaceae</taxon>
        <taxon>Lysinibacillus</taxon>
    </lineage>
</organism>
<proteinExistence type="predicted"/>
<sequence length="347" mass="39239">MTLIDAYINEVSKRLHKNKRDNIKLELKATIEDMLPEPYSEADMMEVLKKLGSPAKVAASYQDTPRFLIGPNVFDPYTRTIKIVFPWAILITVIAQVIQRIFLYSGEEALLSTIISAFAMTIVAIISVSFHVLFWITIFFIIIERTDTNKIQLLPFLNDPKEWTPESLNIKTIPKDKLITLSDIIFSFLGIIIFTFVYWNANRLLGIYTTNGNGSLKFVMPIFNQNILQSYALFVVLCIILSLTLTFLKWRMGQWTMVIAIINALLQSAGTIVFILIAVHQDFIHSASIPYIAAIVESNTAKVSSVIDTILLASMIIAVLANAFDIYQGFRKAKIPSVKSDKLKIYD</sequence>
<dbReference type="OrthoDB" id="116789at2"/>
<evidence type="ECO:0000313" key="3">
    <source>
        <dbReference type="Proteomes" id="UP000094784"/>
    </source>
</evidence>
<evidence type="ECO:0000313" key="2">
    <source>
        <dbReference type="EMBL" id="ODV53782.1"/>
    </source>
</evidence>
<keyword evidence="1" id="KW-0812">Transmembrane</keyword>
<evidence type="ECO:0000256" key="1">
    <source>
        <dbReference type="SAM" id="Phobius"/>
    </source>
</evidence>
<feature type="transmembrane region" description="Helical" evidence="1">
    <location>
        <begin position="83"/>
        <end position="102"/>
    </location>
</feature>
<feature type="transmembrane region" description="Helical" evidence="1">
    <location>
        <begin position="255"/>
        <end position="279"/>
    </location>
</feature>